<accession>A0AA39TER5</accession>
<evidence type="ECO:0000256" key="1">
    <source>
        <dbReference type="SAM" id="MobiDB-lite"/>
    </source>
</evidence>
<gene>
    <name evidence="2" type="ORF">EDD18DRAFT_1197250</name>
</gene>
<comment type="caution">
    <text evidence="2">The sequence shown here is derived from an EMBL/GenBank/DDBJ whole genome shotgun (WGS) entry which is preliminary data.</text>
</comment>
<dbReference type="AlphaFoldDB" id="A0AA39TER5"/>
<organism evidence="2 3">
    <name type="scientific">Armillaria luteobubalina</name>
    <dbReference type="NCBI Taxonomy" id="153913"/>
    <lineage>
        <taxon>Eukaryota</taxon>
        <taxon>Fungi</taxon>
        <taxon>Dikarya</taxon>
        <taxon>Basidiomycota</taxon>
        <taxon>Agaricomycotina</taxon>
        <taxon>Agaricomycetes</taxon>
        <taxon>Agaricomycetidae</taxon>
        <taxon>Agaricales</taxon>
        <taxon>Marasmiineae</taxon>
        <taxon>Physalacriaceae</taxon>
        <taxon>Armillaria</taxon>
    </lineage>
</organism>
<sequence>MSPFTNFSCLDELIQVVYQDVNRFVVLSNVSSTEWTIHLGLTSEGRWWRGRWQEADLTKLVGSNPSDFLLEAFAEKLTDSILKGDLYITNFDTEKDISLTLAPASKKPMNIALEAMDSEESAIYTCRVLLDVALQAQKRKCHLHPDGVDFISAPPPDPSSSTVRTPKSTPGPATSRKEKEVSEPETKAGPSNGKKRKEAEPVKPGSMTVLSPGPFGPKGVSLANPIRRVRRYIPPRYLDEDEEDSD</sequence>
<feature type="region of interest" description="Disordered" evidence="1">
    <location>
        <begin position="147"/>
        <end position="224"/>
    </location>
</feature>
<feature type="compositionally biased region" description="Polar residues" evidence="1">
    <location>
        <begin position="159"/>
        <end position="172"/>
    </location>
</feature>
<name>A0AA39TER5_9AGAR</name>
<keyword evidence="3" id="KW-1185">Reference proteome</keyword>
<reference evidence="2" key="1">
    <citation type="submission" date="2023-06" db="EMBL/GenBank/DDBJ databases">
        <authorList>
            <consortium name="Lawrence Berkeley National Laboratory"/>
            <person name="Ahrendt S."/>
            <person name="Sahu N."/>
            <person name="Indic B."/>
            <person name="Wong-Bajracharya J."/>
            <person name="Merenyi Z."/>
            <person name="Ke H.-M."/>
            <person name="Monk M."/>
            <person name="Kocsube S."/>
            <person name="Drula E."/>
            <person name="Lipzen A."/>
            <person name="Balint B."/>
            <person name="Henrissat B."/>
            <person name="Andreopoulos B."/>
            <person name="Martin F.M."/>
            <person name="Harder C.B."/>
            <person name="Rigling D."/>
            <person name="Ford K.L."/>
            <person name="Foster G.D."/>
            <person name="Pangilinan J."/>
            <person name="Papanicolaou A."/>
            <person name="Barry K."/>
            <person name="LaButti K."/>
            <person name="Viragh M."/>
            <person name="Koriabine M."/>
            <person name="Yan M."/>
            <person name="Riley R."/>
            <person name="Champramary S."/>
            <person name="Plett K.L."/>
            <person name="Tsai I.J."/>
            <person name="Slot J."/>
            <person name="Sipos G."/>
            <person name="Plett J."/>
            <person name="Nagy L.G."/>
            <person name="Grigoriev I.V."/>
        </authorList>
    </citation>
    <scope>NUCLEOTIDE SEQUENCE</scope>
    <source>
        <strain evidence="2">HWK02</strain>
    </source>
</reference>
<protein>
    <submittedName>
        <fullName evidence="2">Uncharacterized protein</fullName>
    </submittedName>
</protein>
<dbReference type="EMBL" id="JAUEPU010000053">
    <property type="protein sequence ID" value="KAK0484391.1"/>
    <property type="molecule type" value="Genomic_DNA"/>
</dbReference>
<dbReference type="Proteomes" id="UP001175228">
    <property type="component" value="Unassembled WGS sequence"/>
</dbReference>
<evidence type="ECO:0000313" key="2">
    <source>
        <dbReference type="EMBL" id="KAK0484391.1"/>
    </source>
</evidence>
<proteinExistence type="predicted"/>
<feature type="compositionally biased region" description="Basic and acidic residues" evidence="1">
    <location>
        <begin position="175"/>
        <end position="186"/>
    </location>
</feature>
<evidence type="ECO:0000313" key="3">
    <source>
        <dbReference type="Proteomes" id="UP001175228"/>
    </source>
</evidence>